<gene>
    <name evidence="2" type="ORF">J42TS3_50800</name>
</gene>
<comment type="caution">
    <text evidence="2">The sequence shown here is derived from an EMBL/GenBank/DDBJ whole genome shotgun (WGS) entry which is preliminary data.</text>
</comment>
<evidence type="ECO:0000259" key="1">
    <source>
        <dbReference type="Pfam" id="PF18818"/>
    </source>
</evidence>
<organism evidence="2 3">
    <name type="scientific">Paenibacillus vini</name>
    <dbReference type="NCBI Taxonomy" id="1476024"/>
    <lineage>
        <taxon>Bacteria</taxon>
        <taxon>Bacillati</taxon>
        <taxon>Bacillota</taxon>
        <taxon>Bacilli</taxon>
        <taxon>Bacillales</taxon>
        <taxon>Paenibacillaceae</taxon>
        <taxon>Paenibacillus</taxon>
    </lineage>
</organism>
<evidence type="ECO:0000313" key="3">
    <source>
        <dbReference type="Proteomes" id="UP000679992"/>
    </source>
</evidence>
<keyword evidence="3" id="KW-1185">Reference proteome</keyword>
<dbReference type="EMBL" id="BOSL01000029">
    <property type="protein sequence ID" value="GIP56045.1"/>
    <property type="molecule type" value="Genomic_DNA"/>
</dbReference>
<dbReference type="InterPro" id="IPR041459">
    <property type="entry name" value="MPTase-PolyVal"/>
</dbReference>
<accession>A0ABQ4MJ78</accession>
<evidence type="ECO:0000313" key="2">
    <source>
        <dbReference type="EMBL" id="GIP56045.1"/>
    </source>
</evidence>
<sequence length="57" mass="6216">MLCEVAGIDNSILDNSAAYVGSWLRKLKDDRRLIVQATGQAQKAADYILGVTFEGTE</sequence>
<reference evidence="2 3" key="1">
    <citation type="submission" date="2021-03" db="EMBL/GenBank/DDBJ databases">
        <title>Antimicrobial resistance genes in bacteria isolated from Japanese honey, and their potential for conferring macrolide and lincosamide resistance in the American foulbrood pathogen Paenibacillus larvae.</title>
        <authorList>
            <person name="Okamoto M."/>
            <person name="Kumagai M."/>
            <person name="Kanamori H."/>
            <person name="Takamatsu D."/>
        </authorList>
    </citation>
    <scope>NUCLEOTIDE SEQUENCE [LARGE SCALE GENOMIC DNA]</scope>
    <source>
        <strain evidence="2 3">J42TS3</strain>
    </source>
</reference>
<proteinExistence type="predicted"/>
<feature type="domain" description="Polyvalent protein metallopeptidase" evidence="1">
    <location>
        <begin position="1"/>
        <end position="38"/>
    </location>
</feature>
<protein>
    <recommendedName>
        <fullName evidence="1">Polyvalent protein metallopeptidase domain-containing protein</fullName>
    </recommendedName>
</protein>
<dbReference type="Proteomes" id="UP000679992">
    <property type="component" value="Unassembled WGS sequence"/>
</dbReference>
<dbReference type="Pfam" id="PF18818">
    <property type="entry name" value="MPTase-PolyVal"/>
    <property type="match status" value="1"/>
</dbReference>
<name>A0ABQ4MJ78_9BACL</name>